<dbReference type="GO" id="GO:0043171">
    <property type="term" value="P:peptide catabolic process"/>
    <property type="evidence" value="ECO:0007669"/>
    <property type="project" value="TreeGrafter"/>
</dbReference>
<keyword evidence="6 9" id="KW-0862">Zinc</keyword>
<name>A0A7J6MM03_PEROL</name>
<evidence type="ECO:0000256" key="9">
    <source>
        <dbReference type="PIRSR" id="PIRSR634016-3"/>
    </source>
</evidence>
<dbReference type="Pfam" id="PF17900">
    <property type="entry name" value="Peptidase_M1_N"/>
    <property type="match status" value="1"/>
</dbReference>
<keyword evidence="2" id="KW-0031">Aminopeptidase</keyword>
<dbReference type="GO" id="GO:0003676">
    <property type="term" value="F:nucleic acid binding"/>
    <property type="evidence" value="ECO:0007669"/>
    <property type="project" value="InterPro"/>
</dbReference>
<gene>
    <name evidence="14" type="ORF">FOL46_008827</name>
    <name evidence="13" type="ORF">FOZ61_004716</name>
</gene>
<dbReference type="SMART" id="SM00892">
    <property type="entry name" value="Endonuclease_NS"/>
    <property type="match status" value="1"/>
</dbReference>
<dbReference type="InterPro" id="IPR050344">
    <property type="entry name" value="Peptidase_M1_aminopeptidases"/>
</dbReference>
<dbReference type="InterPro" id="IPR027268">
    <property type="entry name" value="Peptidase_M4/M1_CTD_sf"/>
</dbReference>
<accession>A0A7J6MM03</accession>
<dbReference type="InterPro" id="IPR001604">
    <property type="entry name" value="Endo_G_ENPP1-like_dom"/>
</dbReference>
<dbReference type="Pfam" id="PF11838">
    <property type="entry name" value="ERAP1_C"/>
    <property type="match status" value="1"/>
</dbReference>
<dbReference type="PANTHER" id="PTHR11533:SF174">
    <property type="entry name" value="PUROMYCIN-SENSITIVE AMINOPEPTIDASE-RELATED"/>
    <property type="match status" value="1"/>
</dbReference>
<dbReference type="EMBL" id="JABAHT010000267">
    <property type="protein sequence ID" value="KAF4659447.1"/>
    <property type="molecule type" value="Genomic_DNA"/>
</dbReference>
<dbReference type="InterPro" id="IPR034016">
    <property type="entry name" value="M1_APN-typ"/>
</dbReference>
<dbReference type="CDD" id="cd09601">
    <property type="entry name" value="M1_APN-Q_like"/>
    <property type="match status" value="1"/>
</dbReference>
<dbReference type="EMBL" id="JABANN010000074">
    <property type="protein sequence ID" value="KAF4672534.1"/>
    <property type="molecule type" value="Genomic_DNA"/>
</dbReference>
<evidence type="ECO:0000313" key="16">
    <source>
        <dbReference type="Proteomes" id="UP000572268"/>
    </source>
</evidence>
<feature type="domain" description="ENPP1-3/EXOG-like endonuclease/phosphodiesterase" evidence="11">
    <location>
        <begin position="963"/>
        <end position="1197"/>
    </location>
</feature>
<feature type="domain" description="DNA/RNA non-specific endonuclease/pyrophosphatase/phosphodiesterase" evidence="12">
    <location>
        <begin position="962"/>
        <end position="1197"/>
    </location>
</feature>
<dbReference type="SMART" id="SM00477">
    <property type="entry name" value="NUC"/>
    <property type="match status" value="1"/>
</dbReference>
<evidence type="ECO:0000256" key="3">
    <source>
        <dbReference type="ARBA" id="ARBA00022670"/>
    </source>
</evidence>
<dbReference type="Pfam" id="PF01433">
    <property type="entry name" value="Peptidase_M1"/>
    <property type="match status" value="1"/>
</dbReference>
<dbReference type="PRINTS" id="PR00756">
    <property type="entry name" value="ALADIPTASE"/>
</dbReference>
<dbReference type="GO" id="GO:0016020">
    <property type="term" value="C:membrane"/>
    <property type="evidence" value="ECO:0007669"/>
    <property type="project" value="TreeGrafter"/>
</dbReference>
<keyword evidence="7" id="KW-0482">Metalloprotease</keyword>
<dbReference type="FunFam" id="2.60.40.1730:FF:000002">
    <property type="entry name" value="Aminopeptidase"/>
    <property type="match status" value="1"/>
</dbReference>
<dbReference type="InterPro" id="IPR020821">
    <property type="entry name" value="ENPP1-3/EXOG-like_nuc-like"/>
</dbReference>
<keyword evidence="4 9" id="KW-0479">Metal-binding</keyword>
<dbReference type="InterPro" id="IPR045357">
    <property type="entry name" value="Aminopeptidase_N-like_N"/>
</dbReference>
<evidence type="ECO:0000313" key="15">
    <source>
        <dbReference type="Proteomes" id="UP000570595"/>
    </source>
</evidence>
<evidence type="ECO:0000313" key="14">
    <source>
        <dbReference type="EMBL" id="KAF4672534.1"/>
    </source>
</evidence>
<evidence type="ECO:0000259" key="12">
    <source>
        <dbReference type="SMART" id="SM00892"/>
    </source>
</evidence>
<dbReference type="InterPro" id="IPR042097">
    <property type="entry name" value="Aminopeptidase_N-like_N_sf"/>
</dbReference>
<evidence type="ECO:0000256" key="6">
    <source>
        <dbReference type="ARBA" id="ARBA00022833"/>
    </source>
</evidence>
<keyword evidence="3" id="KW-0645">Protease</keyword>
<dbReference type="FunFam" id="1.10.390.10:FF:000001">
    <property type="entry name" value="Aminopeptidase"/>
    <property type="match status" value="1"/>
</dbReference>
<dbReference type="OrthoDB" id="10031169at2759"/>
<dbReference type="GO" id="GO:0005615">
    <property type="term" value="C:extracellular space"/>
    <property type="evidence" value="ECO:0007669"/>
    <property type="project" value="TreeGrafter"/>
</dbReference>
<protein>
    <submittedName>
        <fullName evidence="14">Uncharacterized protein</fullName>
    </submittedName>
</protein>
<dbReference type="CDD" id="cd00091">
    <property type="entry name" value="NUC"/>
    <property type="match status" value="1"/>
</dbReference>
<feature type="site" description="Transition state stabilizer" evidence="10">
    <location>
        <position position="398"/>
    </location>
</feature>
<sequence>MVPVEREVLPTNFEVLQYDVHLSPSFETSRFEGSVDVHLNVLQATSSIVLNAQELLIDPEVTFKSGDEELKAVQVVVDVHRTEVEFKFAKELRKGAGVLHVDFVGTNNDKMCGFYRSKYTDLNGESHYMLTTHFEAWYARRAFPCVDEPARRAVFKITITTEADKQVVSNMPVASREVFKGGKDNKSVYQSVEFLPTVKMSTYLVAFCVGDFECVQKMTKNGTLVRVLCTPGKKSLSNFALDAGVRVLEWYEEFFGIRYPLPKLDMIAIPDFAMGAMENWGLVTFREVDLLCDAEKASFARQERVATVVAHELSHMWFGDLVTLSWWDQLWLKEGFARFMQHLSTDQGLYPEWRIWNYYITTCYERCLQMDGLRSSHPIEVEIHRAHDVEQVFDAISYDKGSQIVRMLYAILGPDTFRKGCQLYTRKYQYGSTVTAQLWEAFEEASGRKLKDMMASWTEQMGYPLLEVGPIVNGKCEVTQSYFLGDGSVEEGDSDKKWIVPIFVGTNKTPSGEKGDLSVMNQSEMKIPVDGSAKWVLFKFGALVPYRVHYKSDEMWQSILRGIEAGELSVKDRIAVIDDIWAMVRAGRSKPEEAVKALKTFAKEEDADVWQALRGVIGGMSTMCGGIGQTEGLNRLVSAMIAPALGKVGWSASYGEDIKTRQLRANLVALASVHCRHKKEYVHTARHMMDNFFADSGSLADDVRQSVFRLALGGSSLEESGKLWYQLMKVAEDPHTPQGTRVDAFATLGYVTDPMLKQRTLDWCLSPSVKPQDFFQPMLGVRASGEEAAKFCWKWLEANFPAVFARVSTSRPNLLTNVFNCCAGGSCTEEMAQRVEALTKEYHLKIIARALSQLCESIRANARLVNSAKSSVVSSADYWSALLTSIFGCLVIGMSSAFAGFTARFGIPSFVAGLIVGGAGAGLQQRRLSPDKEEEAADGGEKVLAGKHYPSPKLPSQEHLLERQSYVSSVNYATKIPNWVAEAITYNSVTSKNADRKRAVFKADDGVPEMFRASNADYWDSGWSRGHLSMAGAHKDDQDAQNDTFLLSGNIVPQDLSMNGSDWLRLEYLTLDLAREHGPDSDDAVYVVSGPLWMADSPEDKLTKDIGAKPHTKVLNDGSNGKPRRYEVKYEVIGDNELAVPTHMYKVVYDTKTNSSAAFIMPNKPIRYEKNLKHYQVPIERVEKATGLDLTAMKRGSDLCGPESRCVKKGGRRINSWRMFGAIQSAAKERETFVRRVKRAIDRNYLTDDNFLLTKMIREEMVDHHAATNPVELLGPGEYADKLQQAFDGLDARKGGKKTVKESA</sequence>
<comment type="caution">
    <text evidence="14">The sequence shown here is derived from an EMBL/GenBank/DDBJ whole genome shotgun (WGS) entry which is preliminary data.</text>
</comment>
<dbReference type="GO" id="GO:0005737">
    <property type="term" value="C:cytoplasm"/>
    <property type="evidence" value="ECO:0007669"/>
    <property type="project" value="TreeGrafter"/>
</dbReference>
<feature type="binding site" evidence="9">
    <location>
        <position position="334"/>
    </location>
    <ligand>
        <name>Zn(2+)</name>
        <dbReference type="ChEBI" id="CHEBI:29105"/>
        <note>catalytic</note>
    </ligand>
</feature>
<comment type="cofactor">
    <cofactor evidence="9">
        <name>Zn(2+)</name>
        <dbReference type="ChEBI" id="CHEBI:29105"/>
    </cofactor>
    <text evidence="9">Binds 1 zinc ion per subunit.</text>
</comment>
<dbReference type="InterPro" id="IPR044925">
    <property type="entry name" value="His-Me_finger_sf"/>
</dbReference>
<evidence type="ECO:0000256" key="10">
    <source>
        <dbReference type="PIRSR" id="PIRSR634016-4"/>
    </source>
</evidence>
<dbReference type="GO" id="GO:0006508">
    <property type="term" value="P:proteolysis"/>
    <property type="evidence" value="ECO:0007669"/>
    <property type="project" value="UniProtKB-KW"/>
</dbReference>
<evidence type="ECO:0000256" key="1">
    <source>
        <dbReference type="ARBA" id="ARBA00010136"/>
    </source>
</evidence>
<dbReference type="SUPFAM" id="SSF63737">
    <property type="entry name" value="Leukotriene A4 hydrolase N-terminal domain"/>
    <property type="match status" value="1"/>
</dbReference>
<keyword evidence="5" id="KW-0378">Hydrolase</keyword>
<dbReference type="Gene3D" id="1.25.50.20">
    <property type="match status" value="1"/>
</dbReference>
<feature type="active site" description="Proton acceptor" evidence="8">
    <location>
        <position position="312"/>
    </location>
</feature>
<dbReference type="InterPro" id="IPR044929">
    <property type="entry name" value="DNA/RNA_non-sp_Endonuclease_sf"/>
</dbReference>
<proteinExistence type="inferred from homology"/>
<dbReference type="SUPFAM" id="SSF55486">
    <property type="entry name" value="Metalloproteases ('zincins'), catalytic domain"/>
    <property type="match status" value="1"/>
</dbReference>
<dbReference type="Gene3D" id="1.10.390.10">
    <property type="entry name" value="Neutral Protease Domain 2"/>
    <property type="match status" value="1"/>
</dbReference>
<dbReference type="GO" id="GO:0008270">
    <property type="term" value="F:zinc ion binding"/>
    <property type="evidence" value="ECO:0007669"/>
    <property type="project" value="InterPro"/>
</dbReference>
<dbReference type="InterPro" id="IPR024571">
    <property type="entry name" value="ERAP1-like_C_dom"/>
</dbReference>
<dbReference type="PANTHER" id="PTHR11533">
    <property type="entry name" value="PROTEASE M1 ZINC METALLOPROTEASE"/>
    <property type="match status" value="1"/>
</dbReference>
<evidence type="ECO:0000256" key="8">
    <source>
        <dbReference type="PIRSR" id="PIRSR634016-1"/>
    </source>
</evidence>
<dbReference type="SUPFAM" id="SSF54060">
    <property type="entry name" value="His-Me finger endonucleases"/>
    <property type="match status" value="1"/>
</dbReference>
<dbReference type="Gene3D" id="3.40.570.10">
    <property type="entry name" value="Extracellular Endonuclease, subunit A"/>
    <property type="match status" value="1"/>
</dbReference>
<dbReference type="Gene3D" id="2.60.40.1910">
    <property type="match status" value="1"/>
</dbReference>
<comment type="similarity">
    <text evidence="1">Belongs to the peptidase M1 family.</text>
</comment>
<dbReference type="GO" id="GO:0070006">
    <property type="term" value="F:metalloaminopeptidase activity"/>
    <property type="evidence" value="ECO:0007669"/>
    <property type="project" value="TreeGrafter"/>
</dbReference>
<evidence type="ECO:0000313" key="13">
    <source>
        <dbReference type="EMBL" id="KAF4659447.1"/>
    </source>
</evidence>
<dbReference type="Gene3D" id="2.60.40.1730">
    <property type="entry name" value="tricorn interacting facor f3 domain"/>
    <property type="match status" value="1"/>
</dbReference>
<dbReference type="InterPro" id="IPR014782">
    <property type="entry name" value="Peptidase_M1_dom"/>
</dbReference>
<dbReference type="Pfam" id="PF01223">
    <property type="entry name" value="Endonuclease_NS"/>
    <property type="match status" value="1"/>
</dbReference>
<feature type="binding site" evidence="9">
    <location>
        <position position="311"/>
    </location>
    <ligand>
        <name>Zn(2+)</name>
        <dbReference type="ChEBI" id="CHEBI:29105"/>
        <note>catalytic</note>
    </ligand>
</feature>
<dbReference type="InterPro" id="IPR001930">
    <property type="entry name" value="Peptidase_M1"/>
</dbReference>
<dbReference type="Proteomes" id="UP000572268">
    <property type="component" value="Unassembled WGS sequence"/>
</dbReference>
<organism evidence="14 16">
    <name type="scientific">Perkinsus olseni</name>
    <name type="common">Perkinsus atlanticus</name>
    <dbReference type="NCBI Taxonomy" id="32597"/>
    <lineage>
        <taxon>Eukaryota</taxon>
        <taxon>Sar</taxon>
        <taxon>Alveolata</taxon>
        <taxon>Perkinsozoa</taxon>
        <taxon>Perkinsea</taxon>
        <taxon>Perkinsida</taxon>
        <taxon>Perkinsidae</taxon>
        <taxon>Perkinsus</taxon>
    </lineage>
</organism>
<dbReference type="Proteomes" id="UP000570595">
    <property type="component" value="Unassembled WGS sequence"/>
</dbReference>
<dbReference type="GO" id="GO:0042277">
    <property type="term" value="F:peptide binding"/>
    <property type="evidence" value="ECO:0007669"/>
    <property type="project" value="TreeGrafter"/>
</dbReference>
<evidence type="ECO:0000256" key="2">
    <source>
        <dbReference type="ARBA" id="ARBA00022438"/>
    </source>
</evidence>
<evidence type="ECO:0000259" key="11">
    <source>
        <dbReference type="SMART" id="SM00477"/>
    </source>
</evidence>
<evidence type="ECO:0000256" key="7">
    <source>
        <dbReference type="ARBA" id="ARBA00023049"/>
    </source>
</evidence>
<evidence type="ECO:0000256" key="4">
    <source>
        <dbReference type="ARBA" id="ARBA00022723"/>
    </source>
</evidence>
<feature type="binding site" evidence="9">
    <location>
        <position position="315"/>
    </location>
    <ligand>
        <name>Zn(2+)</name>
        <dbReference type="ChEBI" id="CHEBI:29105"/>
        <note>catalytic</note>
    </ligand>
</feature>
<evidence type="ECO:0000256" key="5">
    <source>
        <dbReference type="ARBA" id="ARBA00022801"/>
    </source>
</evidence>
<reference evidence="15 16" key="1">
    <citation type="submission" date="2020-04" db="EMBL/GenBank/DDBJ databases">
        <title>Perkinsus olseni comparative genomics.</title>
        <authorList>
            <person name="Bogema D.R."/>
        </authorList>
    </citation>
    <scope>NUCLEOTIDE SEQUENCE [LARGE SCALE GENOMIC DNA]</scope>
    <source>
        <strain evidence="13">ATCC PRA-179</strain>
        <strain evidence="14">ATCC PRA-31</strain>
    </source>
</reference>